<dbReference type="EMBL" id="DRTU01000162">
    <property type="protein sequence ID" value="HHI00574.1"/>
    <property type="molecule type" value="Genomic_DNA"/>
</dbReference>
<comment type="caution">
    <text evidence="1">The sequence shown here is derived from an EMBL/GenBank/DDBJ whole genome shotgun (WGS) entry which is preliminary data.</text>
</comment>
<accession>A0A7C5JWK1</accession>
<protein>
    <submittedName>
        <fullName evidence="1">Uncharacterized protein</fullName>
    </submittedName>
</protein>
<organism evidence="1">
    <name type="scientific">Thermococcus litoralis</name>
    <dbReference type="NCBI Taxonomy" id="2265"/>
    <lineage>
        <taxon>Archaea</taxon>
        <taxon>Methanobacteriati</taxon>
        <taxon>Methanobacteriota</taxon>
        <taxon>Thermococci</taxon>
        <taxon>Thermococcales</taxon>
        <taxon>Thermococcaceae</taxon>
        <taxon>Thermococcus</taxon>
    </lineage>
</organism>
<gene>
    <name evidence="1" type="ORF">ENL40_03730</name>
</gene>
<proteinExistence type="predicted"/>
<evidence type="ECO:0000313" key="1">
    <source>
        <dbReference type="EMBL" id="HHI00574.1"/>
    </source>
</evidence>
<reference evidence="1" key="1">
    <citation type="journal article" date="2020" name="mSystems">
        <title>Genome- and Community-Level Interaction Insights into Carbon Utilization and Element Cycling Functions of Hydrothermarchaeota in Hydrothermal Sediment.</title>
        <authorList>
            <person name="Zhou Z."/>
            <person name="Liu Y."/>
            <person name="Xu W."/>
            <person name="Pan J."/>
            <person name="Luo Z.H."/>
            <person name="Li M."/>
        </authorList>
    </citation>
    <scope>NUCLEOTIDE SEQUENCE [LARGE SCALE GENOMIC DNA]</scope>
    <source>
        <strain evidence="1">HyVt-93</strain>
    </source>
</reference>
<dbReference type="AlphaFoldDB" id="A0A7C5JWK1"/>
<sequence>MDRGGKLEISSEELLNLLGDEFKKRIEEIPDEKYEEYYRKIKDAEMKRTLMIFKAIKEEEK</sequence>
<name>A0A7C5JWK1_THELI</name>
<dbReference type="Proteomes" id="UP000886217">
    <property type="component" value="Unassembled WGS sequence"/>
</dbReference>